<proteinExistence type="predicted"/>
<dbReference type="InterPro" id="IPR003448">
    <property type="entry name" value="Mopterin_biosynth_MoaE"/>
</dbReference>
<dbReference type="Proteomes" id="UP000192660">
    <property type="component" value="Unassembled WGS sequence"/>
</dbReference>
<name>A0A1W1W7H1_SULTA</name>
<dbReference type="RefSeq" id="WP_020376232.1">
    <property type="nucleotide sequence ID" value="NZ_FWWY01000001.1"/>
</dbReference>
<evidence type="ECO:0000313" key="3">
    <source>
        <dbReference type="Proteomes" id="UP000192660"/>
    </source>
</evidence>
<evidence type="ECO:0000313" key="2">
    <source>
        <dbReference type="EMBL" id="SMC02142.1"/>
    </source>
</evidence>
<organism evidence="2 3">
    <name type="scientific">Sulfobacillus thermosulfidooxidans (strain DSM 9293 / VKM B-1269 / AT-1)</name>
    <dbReference type="NCBI Taxonomy" id="929705"/>
    <lineage>
        <taxon>Bacteria</taxon>
        <taxon>Bacillati</taxon>
        <taxon>Bacillota</taxon>
        <taxon>Clostridia</taxon>
        <taxon>Eubacteriales</taxon>
        <taxon>Clostridiales Family XVII. Incertae Sedis</taxon>
        <taxon>Sulfobacillus</taxon>
    </lineage>
</organism>
<dbReference type="CDD" id="cd00756">
    <property type="entry name" value="MoaE"/>
    <property type="match status" value="1"/>
</dbReference>
<accession>A0A1W1W7H1</accession>
<dbReference type="STRING" id="28034.BFX07_02750"/>
<feature type="region of interest" description="Disordered" evidence="1">
    <location>
        <begin position="126"/>
        <end position="145"/>
    </location>
</feature>
<dbReference type="OrthoDB" id="9803224at2"/>
<dbReference type="EMBL" id="FWWY01000001">
    <property type="protein sequence ID" value="SMC02142.1"/>
    <property type="molecule type" value="Genomic_DNA"/>
</dbReference>
<sequence length="145" mass="16194">MDYYLITEDPINLAEALSMIDDPSTGAQAIFLGTVRNEFEGRPSLGLYYDVYPPMAQSQIRKIGEALKEEFDIRHVVIIHRIGELPVGAASVLVAVSAPHREQAFAAAKAGIDRVKQQVPIWKKEHWADGSSQWHDEPEGTQEPR</sequence>
<evidence type="ECO:0000256" key="1">
    <source>
        <dbReference type="SAM" id="MobiDB-lite"/>
    </source>
</evidence>
<gene>
    <name evidence="2" type="ORF">SAMN00768000_0360</name>
</gene>
<dbReference type="InterPro" id="IPR036563">
    <property type="entry name" value="MoaE_sf"/>
</dbReference>
<dbReference type="PANTHER" id="PTHR23404">
    <property type="entry name" value="MOLYBDOPTERIN SYNTHASE RELATED"/>
    <property type="match status" value="1"/>
</dbReference>
<reference evidence="3" key="1">
    <citation type="submission" date="2017-04" db="EMBL/GenBank/DDBJ databases">
        <authorList>
            <person name="Varghese N."/>
            <person name="Submissions S."/>
        </authorList>
    </citation>
    <scope>NUCLEOTIDE SEQUENCE [LARGE SCALE GENOMIC DNA]</scope>
    <source>
        <strain evidence="3">DSM 9293</strain>
    </source>
</reference>
<dbReference type="Gene3D" id="3.90.1170.40">
    <property type="entry name" value="Molybdopterin biosynthesis MoaE subunit"/>
    <property type="match status" value="1"/>
</dbReference>
<dbReference type="AlphaFoldDB" id="A0A1W1W7H1"/>
<protein>
    <submittedName>
        <fullName evidence="2">Molybdopterin synthase catalytic subunit</fullName>
    </submittedName>
</protein>
<dbReference type="Pfam" id="PF02391">
    <property type="entry name" value="MoaE"/>
    <property type="match status" value="1"/>
</dbReference>
<dbReference type="GO" id="GO:0006777">
    <property type="term" value="P:Mo-molybdopterin cofactor biosynthetic process"/>
    <property type="evidence" value="ECO:0007669"/>
    <property type="project" value="InterPro"/>
</dbReference>
<dbReference type="SUPFAM" id="SSF54690">
    <property type="entry name" value="Molybdopterin synthase subunit MoaE"/>
    <property type="match status" value="1"/>
</dbReference>
<keyword evidence="3" id="KW-1185">Reference proteome</keyword>